<gene>
    <name evidence="1" type="ORF">Poly21_42940</name>
</gene>
<dbReference type="RefSeq" id="WP_302119724.1">
    <property type="nucleotide sequence ID" value="NZ_SJPU01000002.1"/>
</dbReference>
<dbReference type="AlphaFoldDB" id="A0A5C6C1L0"/>
<organism evidence="1 2">
    <name type="scientific">Allorhodopirellula heiligendammensis</name>
    <dbReference type="NCBI Taxonomy" id="2714739"/>
    <lineage>
        <taxon>Bacteria</taxon>
        <taxon>Pseudomonadati</taxon>
        <taxon>Planctomycetota</taxon>
        <taxon>Planctomycetia</taxon>
        <taxon>Pirellulales</taxon>
        <taxon>Pirellulaceae</taxon>
        <taxon>Allorhodopirellula</taxon>
    </lineage>
</organism>
<accession>A0A5C6C1L0</accession>
<keyword evidence="2" id="KW-1185">Reference proteome</keyword>
<protein>
    <submittedName>
        <fullName evidence="1">Uncharacterized protein</fullName>
    </submittedName>
</protein>
<name>A0A5C6C1L0_9BACT</name>
<evidence type="ECO:0000313" key="1">
    <source>
        <dbReference type="EMBL" id="TWU17084.1"/>
    </source>
</evidence>
<dbReference type="EMBL" id="SJPU01000002">
    <property type="protein sequence ID" value="TWU17084.1"/>
    <property type="molecule type" value="Genomic_DNA"/>
</dbReference>
<evidence type="ECO:0000313" key="2">
    <source>
        <dbReference type="Proteomes" id="UP000319908"/>
    </source>
</evidence>
<reference evidence="1 2" key="1">
    <citation type="journal article" date="2020" name="Antonie Van Leeuwenhoek">
        <title>Rhodopirellula heiligendammensis sp. nov., Rhodopirellula pilleata sp. nov., and Rhodopirellula solitaria sp. nov. isolated from natural or artificial marine surfaces in Northern Germany and California, USA, and emended description of the genus Rhodopirellula.</title>
        <authorList>
            <person name="Kallscheuer N."/>
            <person name="Wiegand S."/>
            <person name="Jogler M."/>
            <person name="Boedeker C."/>
            <person name="Peeters S.H."/>
            <person name="Rast P."/>
            <person name="Heuer A."/>
            <person name="Jetten M.S.M."/>
            <person name="Rohde M."/>
            <person name="Jogler C."/>
        </authorList>
    </citation>
    <scope>NUCLEOTIDE SEQUENCE [LARGE SCALE GENOMIC DNA]</scope>
    <source>
        <strain evidence="1 2">Poly21</strain>
    </source>
</reference>
<proteinExistence type="predicted"/>
<sequence>MICTDLILPIREEKDAICRIYRDLYEIAAAQSISDDTNWTRAEIRPCCRLSTQLDLPLKLAAQNVVPVAVSASESMDRLRSWASGRCLSASRSGICQQTDGATKSRHRFNCEPSNN</sequence>
<dbReference type="Proteomes" id="UP000319908">
    <property type="component" value="Unassembled WGS sequence"/>
</dbReference>
<comment type="caution">
    <text evidence="1">The sequence shown here is derived from an EMBL/GenBank/DDBJ whole genome shotgun (WGS) entry which is preliminary data.</text>
</comment>